<sequence length="265" mass="27457">MGEYPSLVATDLDGTIIRGDGTISARTVAAFARVEAAGARFVLVTGRPPRWMAAIAATFGHRGTAICANGALAYDMHTGEIEARHLIPPPVLAAAATALRAAAPGIGIAVEYPDGHAADPVYESVNWDVNLSLPRLDDAELFSRPASKLLGRHFGYTCDDLLTQVLPALDGLVSVTHSNSKGLIEASALGVSKASVVAEIAALHGIDRESVIAFGDMPNDLPLLTWAGISCAVANAHPAVLAAATHVIGSNDEDGVATYLEALYT</sequence>
<keyword evidence="2" id="KW-1185">Reference proteome</keyword>
<comment type="caution">
    <text evidence="1">The sequence shown here is derived from an EMBL/GenBank/DDBJ whole genome shotgun (WGS) entry which is preliminary data.</text>
</comment>
<dbReference type="InterPro" id="IPR006379">
    <property type="entry name" value="HAD-SF_hydro_IIB"/>
</dbReference>
<proteinExistence type="predicted"/>
<accession>A0A6P2BQ82</accession>
<dbReference type="Gene3D" id="3.30.1240.10">
    <property type="match status" value="1"/>
</dbReference>
<dbReference type="GO" id="GO:0005829">
    <property type="term" value="C:cytosol"/>
    <property type="evidence" value="ECO:0007669"/>
    <property type="project" value="TreeGrafter"/>
</dbReference>
<dbReference type="EMBL" id="RPFW01000007">
    <property type="protein sequence ID" value="TVZ01120.1"/>
    <property type="molecule type" value="Genomic_DNA"/>
</dbReference>
<evidence type="ECO:0000313" key="1">
    <source>
        <dbReference type="EMBL" id="TVZ01120.1"/>
    </source>
</evidence>
<dbReference type="InterPro" id="IPR023214">
    <property type="entry name" value="HAD_sf"/>
</dbReference>
<dbReference type="GO" id="GO:0000287">
    <property type="term" value="F:magnesium ion binding"/>
    <property type="evidence" value="ECO:0007669"/>
    <property type="project" value="TreeGrafter"/>
</dbReference>
<evidence type="ECO:0000313" key="2">
    <source>
        <dbReference type="Proteomes" id="UP000460272"/>
    </source>
</evidence>
<dbReference type="OrthoDB" id="3180855at2"/>
<dbReference type="Pfam" id="PF08282">
    <property type="entry name" value="Hydrolase_3"/>
    <property type="match status" value="1"/>
</dbReference>
<dbReference type="PANTHER" id="PTHR10000">
    <property type="entry name" value="PHOSPHOSERINE PHOSPHATASE"/>
    <property type="match status" value="1"/>
</dbReference>
<dbReference type="RefSeq" id="WP_145859437.1">
    <property type="nucleotide sequence ID" value="NZ_RPFW01000007.1"/>
</dbReference>
<reference evidence="1 2" key="1">
    <citation type="submission" date="2018-11" db="EMBL/GenBank/DDBJ databases">
        <title>Trebonia kvetii gen.nov., sp.nov., a novel acidophilic actinobacterium, and proposal of the new actinobacterial family Treboniaceae fam. nov.</title>
        <authorList>
            <person name="Rapoport D."/>
            <person name="Sagova-Mareckova M."/>
            <person name="Sedlacek I."/>
            <person name="Provaznik J."/>
            <person name="Kralova S."/>
            <person name="Pavlinic D."/>
            <person name="Benes V."/>
            <person name="Kopecky J."/>
        </authorList>
    </citation>
    <scope>NUCLEOTIDE SEQUENCE [LARGE SCALE GENOMIC DNA]</scope>
    <source>
        <strain evidence="1 2">15Tr583</strain>
    </source>
</reference>
<dbReference type="SUPFAM" id="SSF56784">
    <property type="entry name" value="HAD-like"/>
    <property type="match status" value="1"/>
</dbReference>
<dbReference type="NCBIfam" id="TIGR01484">
    <property type="entry name" value="HAD-SF-IIB"/>
    <property type="match status" value="1"/>
</dbReference>
<dbReference type="Gene3D" id="3.40.50.1000">
    <property type="entry name" value="HAD superfamily/HAD-like"/>
    <property type="match status" value="1"/>
</dbReference>
<dbReference type="PANTHER" id="PTHR10000:SF8">
    <property type="entry name" value="HAD SUPERFAMILY HYDROLASE-LIKE, TYPE 3"/>
    <property type="match status" value="1"/>
</dbReference>
<dbReference type="AlphaFoldDB" id="A0A6P2BQ82"/>
<protein>
    <submittedName>
        <fullName evidence="1">HAD-IIB family hydrolase</fullName>
    </submittedName>
</protein>
<gene>
    <name evidence="1" type="ORF">EAS64_33030</name>
</gene>
<name>A0A6P2BQ82_9ACTN</name>
<organism evidence="1 2">
    <name type="scientific">Trebonia kvetii</name>
    <dbReference type="NCBI Taxonomy" id="2480626"/>
    <lineage>
        <taxon>Bacteria</taxon>
        <taxon>Bacillati</taxon>
        <taxon>Actinomycetota</taxon>
        <taxon>Actinomycetes</taxon>
        <taxon>Streptosporangiales</taxon>
        <taxon>Treboniaceae</taxon>
        <taxon>Trebonia</taxon>
    </lineage>
</organism>
<dbReference type="GO" id="GO:0016791">
    <property type="term" value="F:phosphatase activity"/>
    <property type="evidence" value="ECO:0007669"/>
    <property type="project" value="UniProtKB-ARBA"/>
</dbReference>
<keyword evidence="1" id="KW-0378">Hydrolase</keyword>
<dbReference type="InterPro" id="IPR036412">
    <property type="entry name" value="HAD-like_sf"/>
</dbReference>
<dbReference type="Proteomes" id="UP000460272">
    <property type="component" value="Unassembled WGS sequence"/>
</dbReference>